<evidence type="ECO:0000313" key="2">
    <source>
        <dbReference type="EMBL" id="QHT37633.1"/>
    </source>
</evidence>
<dbReference type="EMBL" id="MN738802">
    <property type="protein sequence ID" value="QHT37633.1"/>
    <property type="molecule type" value="Genomic_DNA"/>
</dbReference>
<dbReference type="Pfam" id="PF03235">
    <property type="entry name" value="GmrSD_N"/>
    <property type="match status" value="1"/>
</dbReference>
<name>A0A6C0FAJ3_9ZZZZ</name>
<protein>
    <recommendedName>
        <fullName evidence="1">GmrSD restriction endonucleases N-terminal domain-containing protein</fullName>
    </recommendedName>
</protein>
<evidence type="ECO:0000259" key="1">
    <source>
        <dbReference type="Pfam" id="PF03235"/>
    </source>
</evidence>
<organism evidence="2">
    <name type="scientific">viral metagenome</name>
    <dbReference type="NCBI Taxonomy" id="1070528"/>
    <lineage>
        <taxon>unclassified sequences</taxon>
        <taxon>metagenomes</taxon>
        <taxon>organismal metagenomes</taxon>
    </lineage>
</organism>
<reference evidence="2" key="1">
    <citation type="journal article" date="2020" name="Nature">
        <title>Giant virus diversity and host interactions through global metagenomics.</title>
        <authorList>
            <person name="Schulz F."/>
            <person name="Roux S."/>
            <person name="Paez-Espino D."/>
            <person name="Jungbluth S."/>
            <person name="Walsh D.A."/>
            <person name="Denef V.J."/>
            <person name="McMahon K.D."/>
            <person name="Konstantinidis K.T."/>
            <person name="Eloe-Fadrosh E.A."/>
            <person name="Kyrpides N.C."/>
            <person name="Woyke T."/>
        </authorList>
    </citation>
    <scope>NUCLEOTIDE SEQUENCE</scope>
    <source>
        <strain evidence="2">GVMAG-S-ERX555997-44</strain>
    </source>
</reference>
<dbReference type="AlphaFoldDB" id="A0A6C0FAJ3"/>
<dbReference type="InterPro" id="IPR004919">
    <property type="entry name" value="GmrSD_N"/>
</dbReference>
<accession>A0A6C0FAJ3</accession>
<proteinExistence type="predicted"/>
<feature type="domain" description="GmrSD restriction endonucleases N-terminal" evidence="1">
    <location>
        <begin position="12"/>
        <end position="233"/>
    </location>
</feature>
<sequence length="622" mass="74091">MNKRVKNEKWCIKNFMSDLHSGKIKKPRFQRKKKWSVLPGNNRTPNEQEYIEFLFKTENSVHPITFGKHMMNIYSNIDGNNRINAIGHFMRSPFEVFPNHLKELDIFINNINDIQNQDERYNLDNDEKEQLKYVFRQLSYNEIINFKYHKYFKNNGYEDFYSKKLKQYRDDFEPVIEKTQTKLKLKNGSDFNEVVINVNIFEEYTTDELCNIFESINKYSSRLTETELLSSSLYNDTNFIINNKVFKTELDICIKKYYEEKADGEVLECFKYNKDKDNPSAFDFIVGFQNFCNEKFNLIGKSDTDGMSLYFKLYNTIYNGLKGTFTTKNVNDFIEKITYACQILKELVNFIFTDNINEKLFNKQCQKKIITLKKNNMFLIISCIIGYHNLGVDKSIIINELEKCLNYHFMVCDLKDKDKKEFFRNSDSISYRSGGSFINNKAKKMLSEPNEISNRITKELFHNLLITLYGEANNPEIKHEKQKRRRVLKFYEKTLMFYYYKQSVPTNILKNKFSIEHICPYSCSWEGKIDKDRPGNLIPVIDTENSGRGNRHISYYRSIDSQLYEYTKDIIPDDEKYNNIIEYSNKSKICPNIINNTLFNSMCEDNEEIYKKKFIDNIFRLQ</sequence>